<dbReference type="PROSITE" id="PS00149">
    <property type="entry name" value="SULFATASE_2"/>
    <property type="match status" value="1"/>
</dbReference>
<sequence>MKRALIGSALVVIACWANSLLAADKPNVIVILIDDMGWADSSTYGSKYYQTPNMTRMAEEGMLFTDAYAASPLCSPTRASIMTGQYPARLRMTVAVTPKSVAEPKALLPAKGKYTGDLQSKSFLPLKAYTLAEALKDEGYQTAHIGKWHLTPGNDDRFSAQYHGFDYVIGGGHLPGPPNYYSPYDRGKPGTGIPNLEPGPEGEYLNKRLAEESIRWMESVKGSGRPFYLNLWHYAVHTPIIPKEDLMPKYRELRDPESDQRCPEMATMIESMDNSVGILLDWLDRPENRELKENTLIVLTSDNGGVTHKAIDGNTITSNRPLRGGKANTYEGGFRVPWIALWPGKIDAATTCTIPVQTTDLYPTILEVTGASPKSGQVVDGQSIVPLLEGRPMEHQPIFTDFPHVFGAMCAPSSAVRVGDWKLIRFHHAGMNAASDAFELFNLKKDPYESIELSRYYPEKVQELDRLIEAHLKSTDALLPIANKDFKGNPMKRRSSPKRAPNRPETLRLEESEIQTDRSGSHRIQLIDQDGRKRDTHAYVLEGADRVEIENEEDGSVLVKWGSPEGKRPAKLLFGWKGGSTTMEVNDWTIPASELTIKEKTDISKDN</sequence>
<evidence type="ECO:0000256" key="4">
    <source>
        <dbReference type="ARBA" id="ARBA00022729"/>
    </source>
</evidence>
<dbReference type="GO" id="GO:0004065">
    <property type="term" value="F:arylsulfatase activity"/>
    <property type="evidence" value="ECO:0007669"/>
    <property type="project" value="TreeGrafter"/>
</dbReference>
<evidence type="ECO:0000256" key="2">
    <source>
        <dbReference type="ARBA" id="ARBA00008779"/>
    </source>
</evidence>
<evidence type="ECO:0000256" key="8">
    <source>
        <dbReference type="SAM" id="SignalP"/>
    </source>
</evidence>
<dbReference type="PANTHER" id="PTHR42693:SF42">
    <property type="entry name" value="ARYLSULFATASE G"/>
    <property type="match status" value="1"/>
</dbReference>
<organism evidence="10 11">
    <name type="scientific">Pelagicoccus mobilis</name>
    <dbReference type="NCBI Taxonomy" id="415221"/>
    <lineage>
        <taxon>Bacteria</taxon>
        <taxon>Pseudomonadati</taxon>
        <taxon>Verrucomicrobiota</taxon>
        <taxon>Opitutia</taxon>
        <taxon>Puniceicoccales</taxon>
        <taxon>Pelagicoccaceae</taxon>
        <taxon>Pelagicoccus</taxon>
    </lineage>
</organism>
<dbReference type="InterPro" id="IPR050738">
    <property type="entry name" value="Sulfatase"/>
</dbReference>
<dbReference type="Proteomes" id="UP000617628">
    <property type="component" value="Unassembled WGS sequence"/>
</dbReference>
<feature type="compositionally biased region" description="Basic residues" evidence="7">
    <location>
        <begin position="490"/>
        <end position="501"/>
    </location>
</feature>
<dbReference type="PROSITE" id="PS00523">
    <property type="entry name" value="SULFATASE_1"/>
    <property type="match status" value="1"/>
</dbReference>
<comment type="similarity">
    <text evidence="2">Belongs to the sulfatase family.</text>
</comment>
<protein>
    <submittedName>
        <fullName evidence="10">Sulfatase</fullName>
    </submittedName>
</protein>
<reference evidence="10" key="1">
    <citation type="submission" date="2021-01" db="EMBL/GenBank/DDBJ databases">
        <title>Modified the classification status of verrucomicrobia.</title>
        <authorList>
            <person name="Feng X."/>
        </authorList>
    </citation>
    <scope>NUCLEOTIDE SEQUENCE</scope>
    <source>
        <strain evidence="10">KCTC 13126</strain>
    </source>
</reference>
<dbReference type="InterPro" id="IPR024607">
    <property type="entry name" value="Sulfatase_CS"/>
</dbReference>
<feature type="signal peptide" evidence="8">
    <location>
        <begin position="1"/>
        <end position="22"/>
    </location>
</feature>
<evidence type="ECO:0000256" key="7">
    <source>
        <dbReference type="SAM" id="MobiDB-lite"/>
    </source>
</evidence>
<dbReference type="EMBL" id="JAENIL010000053">
    <property type="protein sequence ID" value="MBK1879641.1"/>
    <property type="molecule type" value="Genomic_DNA"/>
</dbReference>
<dbReference type="PANTHER" id="PTHR42693">
    <property type="entry name" value="ARYLSULFATASE FAMILY MEMBER"/>
    <property type="match status" value="1"/>
</dbReference>
<keyword evidence="6" id="KW-0106">Calcium</keyword>
<dbReference type="RefSeq" id="WP_200357855.1">
    <property type="nucleotide sequence ID" value="NZ_JAENIL010000053.1"/>
</dbReference>
<dbReference type="Gene3D" id="3.40.720.10">
    <property type="entry name" value="Alkaline Phosphatase, subunit A"/>
    <property type="match status" value="1"/>
</dbReference>
<evidence type="ECO:0000256" key="5">
    <source>
        <dbReference type="ARBA" id="ARBA00022801"/>
    </source>
</evidence>
<comment type="cofactor">
    <cofactor evidence="1">
        <name>Ca(2+)</name>
        <dbReference type="ChEBI" id="CHEBI:29108"/>
    </cofactor>
</comment>
<feature type="domain" description="Sulfatase N-terminal" evidence="9">
    <location>
        <begin position="26"/>
        <end position="370"/>
    </location>
</feature>
<keyword evidence="4 8" id="KW-0732">Signal</keyword>
<comment type="caution">
    <text evidence="10">The sequence shown here is derived from an EMBL/GenBank/DDBJ whole genome shotgun (WGS) entry which is preliminary data.</text>
</comment>
<evidence type="ECO:0000313" key="10">
    <source>
        <dbReference type="EMBL" id="MBK1879641.1"/>
    </source>
</evidence>
<dbReference type="Pfam" id="PF00884">
    <property type="entry name" value="Sulfatase"/>
    <property type="match status" value="1"/>
</dbReference>
<dbReference type="SUPFAM" id="SSF53649">
    <property type="entry name" value="Alkaline phosphatase-like"/>
    <property type="match status" value="1"/>
</dbReference>
<evidence type="ECO:0000256" key="6">
    <source>
        <dbReference type="ARBA" id="ARBA00022837"/>
    </source>
</evidence>
<keyword evidence="3" id="KW-0479">Metal-binding</keyword>
<gene>
    <name evidence="10" type="ORF">JIN87_22335</name>
</gene>
<dbReference type="CDD" id="cd16144">
    <property type="entry name" value="ARS_like"/>
    <property type="match status" value="1"/>
</dbReference>
<proteinExistence type="inferred from homology"/>
<accession>A0A934RZS0</accession>
<feature type="region of interest" description="Disordered" evidence="7">
    <location>
        <begin position="483"/>
        <end position="521"/>
    </location>
</feature>
<evidence type="ECO:0000313" key="11">
    <source>
        <dbReference type="Proteomes" id="UP000617628"/>
    </source>
</evidence>
<dbReference type="InterPro" id="IPR000917">
    <property type="entry name" value="Sulfatase_N"/>
</dbReference>
<dbReference type="InterPro" id="IPR017850">
    <property type="entry name" value="Alkaline_phosphatase_core_sf"/>
</dbReference>
<dbReference type="PROSITE" id="PS51257">
    <property type="entry name" value="PROKAR_LIPOPROTEIN"/>
    <property type="match status" value="1"/>
</dbReference>
<dbReference type="Gene3D" id="3.30.1120.10">
    <property type="match status" value="1"/>
</dbReference>
<evidence type="ECO:0000256" key="3">
    <source>
        <dbReference type="ARBA" id="ARBA00022723"/>
    </source>
</evidence>
<keyword evidence="5" id="KW-0378">Hydrolase</keyword>
<dbReference type="AlphaFoldDB" id="A0A934RZS0"/>
<feature type="chain" id="PRO_5037486034" evidence="8">
    <location>
        <begin position="23"/>
        <end position="607"/>
    </location>
</feature>
<dbReference type="GO" id="GO:0046872">
    <property type="term" value="F:metal ion binding"/>
    <property type="evidence" value="ECO:0007669"/>
    <property type="project" value="UniProtKB-KW"/>
</dbReference>
<keyword evidence="11" id="KW-1185">Reference proteome</keyword>
<feature type="compositionally biased region" description="Basic and acidic residues" evidence="7">
    <location>
        <begin position="505"/>
        <end position="520"/>
    </location>
</feature>
<evidence type="ECO:0000259" key="9">
    <source>
        <dbReference type="Pfam" id="PF00884"/>
    </source>
</evidence>
<name>A0A934RZS0_9BACT</name>
<evidence type="ECO:0000256" key="1">
    <source>
        <dbReference type="ARBA" id="ARBA00001913"/>
    </source>
</evidence>